<dbReference type="GO" id="GO:0030598">
    <property type="term" value="F:rRNA N-glycosylase activity"/>
    <property type="evidence" value="ECO:0007669"/>
    <property type="project" value="InterPro"/>
</dbReference>
<dbReference type="InterPro" id="IPR036041">
    <property type="entry name" value="Ribosome-inact_prot_sf"/>
</dbReference>
<proteinExistence type="predicted"/>
<dbReference type="InterPro" id="IPR001574">
    <property type="entry name" value="Ribosome_inactivat_prot"/>
</dbReference>
<evidence type="ECO:0000313" key="2">
    <source>
        <dbReference type="Proteomes" id="UP001108029"/>
    </source>
</evidence>
<dbReference type="Pfam" id="PF00161">
    <property type="entry name" value="RIP"/>
    <property type="match status" value="1"/>
</dbReference>
<accession>A0A9Q3Z738</accession>
<comment type="caution">
    <text evidence="1">The sequence shown here is derived from an EMBL/GenBank/DDBJ whole genome shotgun (WGS) entry which is preliminary data.</text>
</comment>
<dbReference type="EMBL" id="JAJSBI010000013">
    <property type="protein sequence ID" value="MCD9876928.1"/>
    <property type="molecule type" value="Genomic_DNA"/>
</dbReference>
<dbReference type="Proteomes" id="UP001108029">
    <property type="component" value="Unassembled WGS sequence"/>
</dbReference>
<dbReference type="GO" id="GO:0017148">
    <property type="term" value="P:negative regulation of translation"/>
    <property type="evidence" value="ECO:0007669"/>
    <property type="project" value="InterPro"/>
</dbReference>
<dbReference type="Gene3D" id="3.40.420.10">
    <property type="entry name" value="Ricin (A subunit), domain 1"/>
    <property type="match status" value="1"/>
</dbReference>
<evidence type="ECO:0000313" key="1">
    <source>
        <dbReference type="EMBL" id="MCD9876928.1"/>
    </source>
</evidence>
<keyword evidence="2" id="KW-1185">Reference proteome</keyword>
<gene>
    <name evidence="1" type="ORF">LJ657_25475</name>
</gene>
<dbReference type="RefSeq" id="WP_232651072.1">
    <property type="nucleotide sequence ID" value="NZ_JAJSBI010000013.1"/>
</dbReference>
<organism evidence="1 2">
    <name type="scientific">Streptomyces guryensis</name>
    <dbReference type="NCBI Taxonomy" id="2886947"/>
    <lineage>
        <taxon>Bacteria</taxon>
        <taxon>Bacillati</taxon>
        <taxon>Actinomycetota</taxon>
        <taxon>Actinomycetes</taxon>
        <taxon>Kitasatosporales</taxon>
        <taxon>Streptomycetaceae</taxon>
        <taxon>Streptomyces</taxon>
    </lineage>
</organism>
<dbReference type="InterPro" id="IPR016138">
    <property type="entry name" value="Ribosome_inactivat_prot_sub1"/>
</dbReference>
<name>A0A9Q3Z738_9ACTN</name>
<dbReference type="SUPFAM" id="SSF56371">
    <property type="entry name" value="Ribosome inactivating proteins (RIP)"/>
    <property type="match status" value="1"/>
</dbReference>
<reference evidence="1" key="1">
    <citation type="submission" date="2021-12" db="EMBL/GenBank/DDBJ databases">
        <authorList>
            <person name="Lee J.-H."/>
            <person name="Kim S.-B."/>
        </authorList>
    </citation>
    <scope>NUCLEOTIDE SEQUENCE</scope>
    <source>
        <strain evidence="1">NR30</strain>
    </source>
</reference>
<dbReference type="AlphaFoldDB" id="A0A9Q3Z738"/>
<protein>
    <submittedName>
        <fullName evidence="1">Ribosome-inactivating family protein</fullName>
    </submittedName>
</protein>
<sequence length="254" mass="27599">MPTSVLTVVALSVLLGILVFFLTPRNTGTSASTTADHVPISAATVTRRNHDDLPQVRWHINRGSGAYLTMLDQLRNLAETSANGRVPPKVDTGVDVLSNDSTEPRSFADIVISGGNHTPTVQTTVRLSDFCVMRFSSRDTPHNFVLNLASDVPDEDETTTDKWFLGKEGHDALAHVANQPLTAVDLSEFSLESSLRDLGTRGTDRTAQARGILRYIIAITEASRFRPIADHIANGMDNGSSVFVTAQQADLMRN</sequence>